<accession>A0A9W4WJA6</accession>
<gene>
    <name evidence="1" type="ORF">FWILDA_LOCUS2299</name>
</gene>
<organism evidence="1 2">
    <name type="scientific">Funneliformis geosporum</name>
    <dbReference type="NCBI Taxonomy" id="1117311"/>
    <lineage>
        <taxon>Eukaryota</taxon>
        <taxon>Fungi</taxon>
        <taxon>Fungi incertae sedis</taxon>
        <taxon>Mucoromycota</taxon>
        <taxon>Glomeromycotina</taxon>
        <taxon>Glomeromycetes</taxon>
        <taxon>Glomerales</taxon>
        <taxon>Glomeraceae</taxon>
        <taxon>Funneliformis</taxon>
    </lineage>
</organism>
<reference evidence="1" key="1">
    <citation type="submission" date="2022-08" db="EMBL/GenBank/DDBJ databases">
        <authorList>
            <person name="Kallberg Y."/>
            <person name="Tangrot J."/>
            <person name="Rosling A."/>
        </authorList>
    </citation>
    <scope>NUCLEOTIDE SEQUENCE</scope>
    <source>
        <strain evidence="1">Wild A</strain>
    </source>
</reference>
<keyword evidence="2" id="KW-1185">Reference proteome</keyword>
<sequence length="100" mass="11658">MNAESIWKSYSIGKDKQLLELAWQIEFYQTITQSWTIELLQNGADASCHKSHFESGGIYESIRNVCKKWVIIDIQCPDFCNGKPKYSSDYHWINIYCLGE</sequence>
<dbReference type="OrthoDB" id="2415221at2759"/>
<dbReference type="Proteomes" id="UP001153678">
    <property type="component" value="Unassembled WGS sequence"/>
</dbReference>
<protein>
    <submittedName>
        <fullName evidence="1">14512_t:CDS:1</fullName>
    </submittedName>
</protein>
<proteinExistence type="predicted"/>
<evidence type="ECO:0000313" key="1">
    <source>
        <dbReference type="EMBL" id="CAI2165898.1"/>
    </source>
</evidence>
<dbReference type="AlphaFoldDB" id="A0A9W4WJA6"/>
<name>A0A9W4WJA6_9GLOM</name>
<comment type="caution">
    <text evidence="1">The sequence shown here is derived from an EMBL/GenBank/DDBJ whole genome shotgun (WGS) entry which is preliminary data.</text>
</comment>
<evidence type="ECO:0000313" key="2">
    <source>
        <dbReference type="Proteomes" id="UP001153678"/>
    </source>
</evidence>
<dbReference type="EMBL" id="CAMKVN010000257">
    <property type="protein sequence ID" value="CAI2165898.1"/>
    <property type="molecule type" value="Genomic_DNA"/>
</dbReference>